<accession>V4A6G2</accession>
<keyword evidence="5" id="KW-1133">Transmembrane helix</keyword>
<dbReference type="Pfam" id="PF00858">
    <property type="entry name" value="ASC"/>
    <property type="match status" value="1"/>
</dbReference>
<dbReference type="RefSeq" id="XP_009056888.1">
    <property type="nucleotide sequence ID" value="XM_009058640.1"/>
</dbReference>
<keyword evidence="10 11" id="KW-0407">Ion channel</keyword>
<organism evidence="12 13">
    <name type="scientific">Lottia gigantea</name>
    <name type="common">Giant owl limpet</name>
    <dbReference type="NCBI Taxonomy" id="225164"/>
    <lineage>
        <taxon>Eukaryota</taxon>
        <taxon>Metazoa</taxon>
        <taxon>Spiralia</taxon>
        <taxon>Lophotrochozoa</taxon>
        <taxon>Mollusca</taxon>
        <taxon>Gastropoda</taxon>
        <taxon>Patellogastropoda</taxon>
        <taxon>Lottioidea</taxon>
        <taxon>Lottiidae</taxon>
        <taxon>Lottia</taxon>
    </lineage>
</organism>
<keyword evidence="3 11" id="KW-0894">Sodium channel</keyword>
<comment type="subcellular location">
    <subcellularLocation>
        <location evidence="1">Membrane</location>
        <topology evidence="1">Multi-pass membrane protein</topology>
    </subcellularLocation>
</comment>
<evidence type="ECO:0000256" key="7">
    <source>
        <dbReference type="ARBA" id="ARBA00023065"/>
    </source>
</evidence>
<evidence type="ECO:0000313" key="12">
    <source>
        <dbReference type="EMBL" id="ESO92322.1"/>
    </source>
</evidence>
<dbReference type="GO" id="GO:0016020">
    <property type="term" value="C:membrane"/>
    <property type="evidence" value="ECO:0007669"/>
    <property type="project" value="UniProtKB-SubCell"/>
</dbReference>
<evidence type="ECO:0000256" key="9">
    <source>
        <dbReference type="ARBA" id="ARBA00023201"/>
    </source>
</evidence>
<evidence type="ECO:0000256" key="1">
    <source>
        <dbReference type="ARBA" id="ARBA00004141"/>
    </source>
</evidence>
<dbReference type="GO" id="GO:0005272">
    <property type="term" value="F:sodium channel activity"/>
    <property type="evidence" value="ECO:0007669"/>
    <property type="project" value="UniProtKB-KW"/>
</dbReference>
<evidence type="ECO:0000256" key="6">
    <source>
        <dbReference type="ARBA" id="ARBA00023053"/>
    </source>
</evidence>
<sequence length="117" mass="13435">MCLGNITKEYCGCYPMISSDAYREDISDEICSEEKVTCEKIAEALVLRNKSLLQACNFGGCPRPCKTINYKSYVTTRGWPSMYYTSALWKQYLNCDQPKRDGDARCNVNESNYKHSR</sequence>
<dbReference type="Proteomes" id="UP000030746">
    <property type="component" value="Unassembled WGS sequence"/>
</dbReference>
<dbReference type="GeneID" id="20239086"/>
<protein>
    <submittedName>
        <fullName evidence="12">Uncharacterized protein</fullName>
    </submittedName>
</protein>
<dbReference type="InterPro" id="IPR001873">
    <property type="entry name" value="ENaC"/>
</dbReference>
<evidence type="ECO:0000256" key="2">
    <source>
        <dbReference type="ARBA" id="ARBA00022448"/>
    </source>
</evidence>
<keyword evidence="8" id="KW-0472">Membrane</keyword>
<keyword evidence="13" id="KW-1185">Reference proteome</keyword>
<dbReference type="CTD" id="20239086"/>
<keyword evidence="2 11" id="KW-0813">Transport</keyword>
<evidence type="ECO:0000313" key="13">
    <source>
        <dbReference type="Proteomes" id="UP000030746"/>
    </source>
</evidence>
<dbReference type="KEGG" id="lgi:LOTGIDRAFT_162625"/>
<keyword evidence="4 11" id="KW-0812">Transmembrane</keyword>
<dbReference type="AlphaFoldDB" id="V4A6G2"/>
<keyword evidence="9 11" id="KW-0739">Sodium transport</keyword>
<name>V4A6G2_LOTGI</name>
<evidence type="ECO:0000256" key="8">
    <source>
        <dbReference type="ARBA" id="ARBA00023136"/>
    </source>
</evidence>
<reference evidence="12 13" key="1">
    <citation type="journal article" date="2013" name="Nature">
        <title>Insights into bilaterian evolution from three spiralian genomes.</title>
        <authorList>
            <person name="Simakov O."/>
            <person name="Marletaz F."/>
            <person name="Cho S.J."/>
            <person name="Edsinger-Gonzales E."/>
            <person name="Havlak P."/>
            <person name="Hellsten U."/>
            <person name="Kuo D.H."/>
            <person name="Larsson T."/>
            <person name="Lv J."/>
            <person name="Arendt D."/>
            <person name="Savage R."/>
            <person name="Osoegawa K."/>
            <person name="de Jong P."/>
            <person name="Grimwood J."/>
            <person name="Chapman J.A."/>
            <person name="Shapiro H."/>
            <person name="Aerts A."/>
            <person name="Otillar R.P."/>
            <person name="Terry A.Y."/>
            <person name="Boore J.L."/>
            <person name="Grigoriev I.V."/>
            <person name="Lindberg D.R."/>
            <person name="Seaver E.C."/>
            <person name="Weisblat D.A."/>
            <person name="Putnam N.H."/>
            <person name="Rokhsar D.S."/>
        </authorList>
    </citation>
    <scope>NUCLEOTIDE SEQUENCE [LARGE SCALE GENOMIC DNA]</scope>
</reference>
<keyword evidence="7 11" id="KW-0406">Ion transport</keyword>
<evidence type="ECO:0000256" key="5">
    <source>
        <dbReference type="ARBA" id="ARBA00022989"/>
    </source>
</evidence>
<comment type="similarity">
    <text evidence="11">Belongs to the amiloride-sensitive sodium channel (TC 1.A.6) family.</text>
</comment>
<proteinExistence type="inferred from homology"/>
<evidence type="ECO:0000256" key="11">
    <source>
        <dbReference type="RuleBase" id="RU000679"/>
    </source>
</evidence>
<evidence type="ECO:0000256" key="10">
    <source>
        <dbReference type="ARBA" id="ARBA00023303"/>
    </source>
</evidence>
<evidence type="ECO:0000256" key="4">
    <source>
        <dbReference type="ARBA" id="ARBA00022692"/>
    </source>
</evidence>
<keyword evidence="6" id="KW-0915">Sodium</keyword>
<gene>
    <name evidence="12" type="ORF">LOTGIDRAFT_162625</name>
</gene>
<dbReference type="HOGENOM" id="CLU_2087540_0_0_1"/>
<dbReference type="EMBL" id="KB202094">
    <property type="protein sequence ID" value="ESO92322.1"/>
    <property type="molecule type" value="Genomic_DNA"/>
</dbReference>
<evidence type="ECO:0000256" key="3">
    <source>
        <dbReference type="ARBA" id="ARBA00022461"/>
    </source>
</evidence>